<evidence type="ECO:0000313" key="3">
    <source>
        <dbReference type="EMBL" id="VBA35332.1"/>
    </source>
</evidence>
<dbReference type="Pfam" id="PF08241">
    <property type="entry name" value="Methyltransf_11"/>
    <property type="match status" value="1"/>
</dbReference>
<feature type="domain" description="Methyltransferase type 11" evidence="2">
    <location>
        <begin position="67"/>
        <end position="164"/>
    </location>
</feature>
<dbReference type="AlphaFoldDB" id="A0A498PTN2"/>
<dbReference type="InterPro" id="IPR013216">
    <property type="entry name" value="Methyltransf_11"/>
</dbReference>
<dbReference type="OrthoDB" id="279734at2"/>
<dbReference type="PANTHER" id="PTHR44068">
    <property type="entry name" value="ZGC:194242"/>
    <property type="match status" value="1"/>
</dbReference>
<organism evidence="3 4">
    <name type="scientific">Mycobacterium attenuatum</name>
    <dbReference type="NCBI Taxonomy" id="2341086"/>
    <lineage>
        <taxon>Bacteria</taxon>
        <taxon>Bacillati</taxon>
        <taxon>Actinomycetota</taxon>
        <taxon>Actinomycetes</taxon>
        <taxon>Mycobacteriales</taxon>
        <taxon>Mycobacteriaceae</taxon>
        <taxon>Mycobacterium</taxon>
    </lineage>
</organism>
<accession>A0A498PTN2</accession>
<dbReference type="InterPro" id="IPR050447">
    <property type="entry name" value="Erg6_SMT_methyltransf"/>
</dbReference>
<sequence>MNTTIASQYRTGLSRHNIEHALVAAGKDLNHLIPADLGPLEDFHTMGRYATTQLVELAEITCRDHVLDAGSGIGGTARFVADRCGCPVTAVDLTDEYCQTNRWLNGLVGLDDRITVAQADVTELPFAHGTFDVVISQHVQMNVADKTQLYTEAHRVLADRGRLMLWDIAIGEPAELGYPLPWADKPARSQLVTHDQLRTVIESNGFAIEAWNDLTDQAAAMMQTLLARPAAPLGLHAFVPDFRRKAENLTRALADGRLRAIQGVARATEAHGYGCAARRIDQAHAGCPEVANISGN</sequence>
<dbReference type="Proteomes" id="UP000273307">
    <property type="component" value="Unassembled WGS sequence"/>
</dbReference>
<name>A0A498PTN2_9MYCO</name>
<evidence type="ECO:0000259" key="2">
    <source>
        <dbReference type="Pfam" id="PF08241"/>
    </source>
</evidence>
<dbReference type="EC" id="2.1.1.157" evidence="3"/>
<dbReference type="EMBL" id="UPHP01000022">
    <property type="protein sequence ID" value="VBA35332.1"/>
    <property type="molecule type" value="Genomic_DNA"/>
</dbReference>
<dbReference type="CDD" id="cd02440">
    <property type="entry name" value="AdoMet_MTases"/>
    <property type="match status" value="1"/>
</dbReference>
<gene>
    <name evidence="3" type="ORF">LAUMK136_01033</name>
</gene>
<evidence type="ECO:0000313" key="4">
    <source>
        <dbReference type="Proteomes" id="UP000273307"/>
    </source>
</evidence>
<dbReference type="InterPro" id="IPR029063">
    <property type="entry name" value="SAM-dependent_MTases_sf"/>
</dbReference>
<keyword evidence="1 3" id="KW-0808">Transferase</keyword>
<dbReference type="RefSeq" id="WP_122441344.1">
    <property type="nucleotide sequence ID" value="NZ_UPHP01000022.1"/>
</dbReference>
<reference evidence="3 4" key="1">
    <citation type="submission" date="2018-09" db="EMBL/GenBank/DDBJ databases">
        <authorList>
            <person name="Tagini F."/>
        </authorList>
    </citation>
    <scope>NUCLEOTIDE SEQUENCE [LARGE SCALE GENOMIC DNA]</scope>
    <source>
        <strain evidence="3 4">MK136</strain>
    </source>
</reference>
<keyword evidence="3" id="KW-0489">Methyltransferase</keyword>
<dbReference type="GO" id="GO:0008757">
    <property type="term" value="F:S-adenosylmethionine-dependent methyltransferase activity"/>
    <property type="evidence" value="ECO:0007669"/>
    <property type="project" value="InterPro"/>
</dbReference>
<protein>
    <submittedName>
        <fullName evidence="3">Sarcosine/dimethylglycine N-methyltransferase</fullName>
        <ecNumber evidence="3">2.1.1.157</ecNumber>
    </submittedName>
</protein>
<dbReference type="Gene3D" id="3.40.50.150">
    <property type="entry name" value="Vaccinia Virus protein VP39"/>
    <property type="match status" value="1"/>
</dbReference>
<dbReference type="PANTHER" id="PTHR44068:SF11">
    <property type="entry name" value="GERANYL DIPHOSPHATE 2-C-METHYLTRANSFERASE"/>
    <property type="match status" value="1"/>
</dbReference>
<keyword evidence="4" id="KW-1185">Reference proteome</keyword>
<dbReference type="SUPFAM" id="SSF53335">
    <property type="entry name" value="S-adenosyl-L-methionine-dependent methyltransferases"/>
    <property type="match status" value="1"/>
</dbReference>
<evidence type="ECO:0000256" key="1">
    <source>
        <dbReference type="ARBA" id="ARBA00022679"/>
    </source>
</evidence>
<proteinExistence type="predicted"/>
<dbReference type="GO" id="GO:0032259">
    <property type="term" value="P:methylation"/>
    <property type="evidence" value="ECO:0007669"/>
    <property type="project" value="UniProtKB-KW"/>
</dbReference>